<organism evidence="4 5">
    <name type="scientific">Oerskovia rustica</name>
    <dbReference type="NCBI Taxonomy" id="2762237"/>
    <lineage>
        <taxon>Bacteria</taxon>
        <taxon>Bacillati</taxon>
        <taxon>Actinomycetota</taxon>
        <taxon>Actinomycetes</taxon>
        <taxon>Micrococcales</taxon>
        <taxon>Cellulomonadaceae</taxon>
        <taxon>Oerskovia</taxon>
    </lineage>
</organism>
<accession>A0ABR8RQ34</accession>
<sequence length="524" mass="54465">MGRRSRGTARSSVRVFAIEEVDEDLSGLDGPGPRSHGDVPDGASPVQGAAVGRVSQVGAGDEPRVGERPARRRWSRRARLLVGAGASVVALLAVGGVVRGEMNESARVERVVAAGGIRPLGPEVGVRWRIEPRSSGDDGSGWWLSPVVVDGTLVAPGSPAVGYDPTTGRELWRGAPRPASDTARVTTGCTGTGTWEAQEDPLVCTTFELRSVPTDGATFEQSLPVRIDVMVAATGELTGSRTFREGTQGAAVFDDGVASVRWGDGGHVVVDLEDLATGELRWSREIDEDRGSGPGEDYLGLQDGGSVLMVAVAGRLVTLDAQGRTVDEAEDSWTSPLRGGLAVVQHPDGASTVLDPDGAELFRTRGTVQEFAVTDGGPSRVFLVTEGGGLMDESGNIEPPRTTALDAATGRTRWSVDGVSAPVAQVGEVGILSEAGRLRGVDLGSGRRLWESSDLLAYSSAYTDGTDLYLVGTSAGGGTRITAVSVDSGQELWSSHLTDLFVWGASARGTLVVATDDGTLLGIG</sequence>
<dbReference type="Pfam" id="PF13360">
    <property type="entry name" value="PQQ_2"/>
    <property type="match status" value="1"/>
</dbReference>
<dbReference type="Proteomes" id="UP000641803">
    <property type="component" value="Unassembled WGS sequence"/>
</dbReference>
<proteinExistence type="predicted"/>
<keyword evidence="2" id="KW-1133">Transmembrane helix</keyword>
<gene>
    <name evidence="4" type="ORF">H9652_05660</name>
</gene>
<dbReference type="Gene3D" id="2.130.10.10">
    <property type="entry name" value="YVTN repeat-like/Quinoprotein amine dehydrogenase"/>
    <property type="match status" value="1"/>
</dbReference>
<name>A0ABR8RQ34_9CELL</name>
<evidence type="ECO:0000259" key="3">
    <source>
        <dbReference type="Pfam" id="PF13360"/>
    </source>
</evidence>
<evidence type="ECO:0000256" key="2">
    <source>
        <dbReference type="SAM" id="Phobius"/>
    </source>
</evidence>
<feature type="domain" description="Pyrrolo-quinoline quinone repeat" evidence="3">
    <location>
        <begin position="398"/>
        <end position="498"/>
    </location>
</feature>
<evidence type="ECO:0000313" key="4">
    <source>
        <dbReference type="EMBL" id="MBD7949891.1"/>
    </source>
</evidence>
<dbReference type="SUPFAM" id="SSF50998">
    <property type="entry name" value="Quinoprotein alcohol dehydrogenase-like"/>
    <property type="match status" value="2"/>
</dbReference>
<feature type="region of interest" description="Disordered" evidence="1">
    <location>
        <begin position="159"/>
        <end position="185"/>
    </location>
</feature>
<feature type="transmembrane region" description="Helical" evidence="2">
    <location>
        <begin position="78"/>
        <end position="98"/>
    </location>
</feature>
<reference evidence="4 5" key="1">
    <citation type="submission" date="2020-08" db="EMBL/GenBank/DDBJ databases">
        <title>A Genomic Blueprint of the Chicken Gut Microbiome.</title>
        <authorList>
            <person name="Gilroy R."/>
            <person name="Ravi A."/>
            <person name="Getino M."/>
            <person name="Pursley I."/>
            <person name="Horton D.L."/>
            <person name="Alikhan N.-F."/>
            <person name="Baker D."/>
            <person name="Gharbi K."/>
            <person name="Hall N."/>
            <person name="Watson M."/>
            <person name="Adriaenssens E.M."/>
            <person name="Foster-Nyarko E."/>
            <person name="Jarju S."/>
            <person name="Secka A."/>
            <person name="Antonio M."/>
            <person name="Oren A."/>
            <person name="Chaudhuri R."/>
            <person name="La Ragione R.M."/>
            <person name="Hildebrand F."/>
            <person name="Pallen M.J."/>
        </authorList>
    </citation>
    <scope>NUCLEOTIDE SEQUENCE [LARGE SCALE GENOMIC DNA]</scope>
    <source>
        <strain evidence="4 5">Sa4CUA1</strain>
    </source>
</reference>
<dbReference type="Gene3D" id="2.40.10.480">
    <property type="match status" value="1"/>
</dbReference>
<dbReference type="RefSeq" id="WP_191795388.1">
    <property type="nucleotide sequence ID" value="NZ_JACSQQ010000007.1"/>
</dbReference>
<comment type="caution">
    <text evidence="4">The sequence shown here is derived from an EMBL/GenBank/DDBJ whole genome shotgun (WGS) entry which is preliminary data.</text>
</comment>
<dbReference type="EMBL" id="JACSQQ010000007">
    <property type="protein sequence ID" value="MBD7949891.1"/>
    <property type="molecule type" value="Genomic_DNA"/>
</dbReference>
<keyword evidence="5" id="KW-1185">Reference proteome</keyword>
<dbReference type="InterPro" id="IPR015943">
    <property type="entry name" value="WD40/YVTN_repeat-like_dom_sf"/>
</dbReference>
<keyword evidence="2" id="KW-0472">Membrane</keyword>
<dbReference type="InterPro" id="IPR002372">
    <property type="entry name" value="PQQ_rpt_dom"/>
</dbReference>
<protein>
    <submittedName>
        <fullName evidence="4">PQQ-binding-like beta-propeller repeat protein</fullName>
    </submittedName>
</protein>
<dbReference type="InterPro" id="IPR011047">
    <property type="entry name" value="Quinoprotein_ADH-like_sf"/>
</dbReference>
<keyword evidence="2" id="KW-0812">Transmembrane</keyword>
<evidence type="ECO:0000256" key="1">
    <source>
        <dbReference type="SAM" id="MobiDB-lite"/>
    </source>
</evidence>
<evidence type="ECO:0000313" key="5">
    <source>
        <dbReference type="Proteomes" id="UP000641803"/>
    </source>
</evidence>
<feature type="region of interest" description="Disordered" evidence="1">
    <location>
        <begin position="24"/>
        <end position="47"/>
    </location>
</feature>